<evidence type="ECO:0000256" key="2">
    <source>
        <dbReference type="ARBA" id="ARBA00006275"/>
    </source>
</evidence>
<comment type="subcellular location">
    <subcellularLocation>
        <location evidence="1">Cell outer membrane</location>
    </subcellularLocation>
</comment>
<dbReference type="InterPro" id="IPR012944">
    <property type="entry name" value="SusD_RagB_dom"/>
</dbReference>
<keyword evidence="10" id="KW-1185">Reference proteome</keyword>
<comment type="similarity">
    <text evidence="2">Belongs to the SusD family.</text>
</comment>
<dbReference type="InterPro" id="IPR011990">
    <property type="entry name" value="TPR-like_helical_dom_sf"/>
</dbReference>
<sequence>MRKTNLYILGICLSALAFTSCKDFLDRSPISTPTTGSFLNTEGEMNGALTGLYQSTYWNSGSVPYQVTFDHWTDFGVERAPGLAAGIYDTYDGNVANIWNFSYVMIQRANTLLDGMVVGKNNVAADTYERIRAEARTLRVFAYFHLVNMYGDVPLITKVLTPAEYKPLRTPKAEVVKFMLDELDSCAKVLKYASPDRGRLTKGVVLGLKARIALFDGQYQVAAEAAGEVIREGGYGLNPKFQDLFTRSGQTANAGKEIMFELMFADAAANSLNYLALGQGSRNLGAQSGKFPTQRLVDLFEDKEGKRIDESTIYDPAHPSRNRDSRLRWTVMMTGDTITLYGSGNAPRRCVFDVYNTQTNFYNFTTNTWAAGDNQDLSSPYGPAKSGVGYLWAKYTFTDEDITKARVSWIFMRYAEILLTYAEAKIEMGQLDATVTDAINKVRNRSGMPDVAAAVAGDANKMRQLVRRERGVELALEGFRWFDIRRWKIAELVMPGKVYGAAKTQADPLGKPNFKKSAVTDLNNIPDYTSEANKIMSRDDRAFLPRHYLFPIPQQERNLNDKLTTNPGWE</sequence>
<organism evidence="9 10">
    <name type="scientific">Chitinophaga defluvii</name>
    <dbReference type="NCBI Taxonomy" id="3163343"/>
    <lineage>
        <taxon>Bacteria</taxon>
        <taxon>Pseudomonadati</taxon>
        <taxon>Bacteroidota</taxon>
        <taxon>Chitinophagia</taxon>
        <taxon>Chitinophagales</taxon>
        <taxon>Chitinophagaceae</taxon>
        <taxon>Chitinophaga</taxon>
    </lineage>
</organism>
<name>A0ABV2TBT7_9BACT</name>
<dbReference type="RefSeq" id="WP_354663058.1">
    <property type="nucleotide sequence ID" value="NZ_JBEXAC010000002.1"/>
</dbReference>
<dbReference type="Pfam" id="PF14322">
    <property type="entry name" value="SusD-like_3"/>
    <property type="match status" value="1"/>
</dbReference>
<evidence type="ECO:0000313" key="9">
    <source>
        <dbReference type="EMBL" id="MET7000499.1"/>
    </source>
</evidence>
<gene>
    <name evidence="9" type="ORF">ABR189_24115</name>
</gene>
<keyword evidence="5" id="KW-0998">Cell outer membrane</keyword>
<feature type="signal peptide" evidence="6">
    <location>
        <begin position="1"/>
        <end position="17"/>
    </location>
</feature>
<accession>A0ABV2TBT7</accession>
<evidence type="ECO:0000256" key="4">
    <source>
        <dbReference type="ARBA" id="ARBA00023136"/>
    </source>
</evidence>
<feature type="chain" id="PRO_5045453979" evidence="6">
    <location>
        <begin position="18"/>
        <end position="570"/>
    </location>
</feature>
<dbReference type="Pfam" id="PF07980">
    <property type="entry name" value="SusD_RagB"/>
    <property type="match status" value="1"/>
</dbReference>
<comment type="caution">
    <text evidence="9">The sequence shown here is derived from an EMBL/GenBank/DDBJ whole genome shotgun (WGS) entry which is preliminary data.</text>
</comment>
<evidence type="ECO:0000256" key="6">
    <source>
        <dbReference type="SAM" id="SignalP"/>
    </source>
</evidence>
<keyword evidence="4" id="KW-0472">Membrane</keyword>
<proteinExistence type="inferred from homology"/>
<protein>
    <submittedName>
        <fullName evidence="9">RagB/SusD family nutrient uptake outer membrane protein</fullName>
    </submittedName>
</protein>
<dbReference type="PROSITE" id="PS51257">
    <property type="entry name" value="PROKAR_LIPOPROTEIN"/>
    <property type="match status" value="1"/>
</dbReference>
<dbReference type="SUPFAM" id="SSF48452">
    <property type="entry name" value="TPR-like"/>
    <property type="match status" value="1"/>
</dbReference>
<evidence type="ECO:0000256" key="3">
    <source>
        <dbReference type="ARBA" id="ARBA00022729"/>
    </source>
</evidence>
<dbReference type="InterPro" id="IPR033985">
    <property type="entry name" value="SusD-like_N"/>
</dbReference>
<keyword evidence="3 6" id="KW-0732">Signal</keyword>
<dbReference type="EMBL" id="JBEXAC010000002">
    <property type="protein sequence ID" value="MET7000499.1"/>
    <property type="molecule type" value="Genomic_DNA"/>
</dbReference>
<reference evidence="9 10" key="1">
    <citation type="submission" date="2024-06" db="EMBL/GenBank/DDBJ databases">
        <title>Chitinophaga defluvii sp. nov., isolated from municipal sewage.</title>
        <authorList>
            <person name="Zhang L."/>
        </authorList>
    </citation>
    <scope>NUCLEOTIDE SEQUENCE [LARGE SCALE GENOMIC DNA]</scope>
    <source>
        <strain evidence="9 10">H8</strain>
    </source>
</reference>
<evidence type="ECO:0000259" key="7">
    <source>
        <dbReference type="Pfam" id="PF07980"/>
    </source>
</evidence>
<feature type="domain" description="SusD-like N-terminal" evidence="8">
    <location>
        <begin position="23"/>
        <end position="212"/>
    </location>
</feature>
<evidence type="ECO:0000259" key="8">
    <source>
        <dbReference type="Pfam" id="PF14322"/>
    </source>
</evidence>
<feature type="domain" description="RagB/SusD" evidence="7">
    <location>
        <begin position="287"/>
        <end position="569"/>
    </location>
</feature>
<dbReference type="Proteomes" id="UP001549749">
    <property type="component" value="Unassembled WGS sequence"/>
</dbReference>
<evidence type="ECO:0000313" key="10">
    <source>
        <dbReference type="Proteomes" id="UP001549749"/>
    </source>
</evidence>
<dbReference type="Gene3D" id="1.25.40.390">
    <property type="match status" value="1"/>
</dbReference>
<evidence type="ECO:0000256" key="5">
    <source>
        <dbReference type="ARBA" id="ARBA00023237"/>
    </source>
</evidence>
<evidence type="ECO:0000256" key="1">
    <source>
        <dbReference type="ARBA" id="ARBA00004442"/>
    </source>
</evidence>